<gene>
    <name evidence="2" type="ORF">D0Y96_06255</name>
</gene>
<accession>A0A372IS21</accession>
<dbReference type="AlphaFoldDB" id="A0A372IS21"/>
<feature type="region of interest" description="Disordered" evidence="1">
    <location>
        <begin position="50"/>
        <end position="87"/>
    </location>
</feature>
<keyword evidence="3" id="KW-1185">Reference proteome</keyword>
<evidence type="ECO:0000313" key="2">
    <source>
        <dbReference type="EMBL" id="RFU17722.1"/>
    </source>
</evidence>
<feature type="compositionally biased region" description="Basic and acidic residues" evidence="1">
    <location>
        <begin position="18"/>
        <end position="33"/>
    </location>
</feature>
<comment type="caution">
    <text evidence="2">The sequence shown here is derived from an EMBL/GenBank/DDBJ whole genome shotgun (WGS) entry which is preliminary data.</text>
</comment>
<reference evidence="2 3" key="1">
    <citation type="submission" date="2018-08" db="EMBL/GenBank/DDBJ databases">
        <title>Acidipila sp. 4G-K13, an acidobacterium isolated from forest soil.</title>
        <authorList>
            <person name="Gao Z.-H."/>
            <person name="Qiu L.-H."/>
        </authorList>
    </citation>
    <scope>NUCLEOTIDE SEQUENCE [LARGE SCALE GENOMIC DNA]</scope>
    <source>
        <strain evidence="2 3">4G-K13</strain>
    </source>
</reference>
<sequence>MLLAASVVAGQAQSTTAPKKEKPETEEQKRLDQVTEQMLQLQRQLDAMKEQLQQAKDASAAAQARADEAEKKSDAVQQGLGENSQAVSGLQTSVSDLKASTSVIVQQAADGQKKILAEQKKTNETLDHPDVLHYKGVTLSPAGSYVAGETVWRAHSTGADIPTPFTSIPFPQAEGYHLSEFDGTSRQSRIALMGEGKTTWGTMRGYWEADWLGTGITSNNNQSNSYVFRQRVIWGQALLNNGWGVAGGQMWSLATEDAKGLSNLSGDILTPQTIDPNYNPGFVWTRQYGFRVTRNIGDKVVVGVALENPQVLGPGGTLGNVNPGITYIYANPGSSSGLTNTGGTDTTGSLGQATQYAISKTPDFIVKAAFDPGVGHYEIFGIGRSFRDRVYNSTTSSAFTSTVWGGGIGASARVPVAKKKLSLGLKGMYGSGTGRYGDSTIADVTVKPDGTFEPLKSLSALASLDWAATPRLSVYAYYGGDYIGRMTYQNTAGKYQGYGVPGSETNSGCGSENLTPGGPTFPSSGASCTGTTRDVQEGTLGYWFDFYRGPKGRLRQGFQYSYTTRGIWATLPGYAPKAIEQGIWTSFRYYLP</sequence>
<dbReference type="EMBL" id="QVQT01000002">
    <property type="protein sequence ID" value="RFU17722.1"/>
    <property type="molecule type" value="Genomic_DNA"/>
</dbReference>
<feature type="compositionally biased region" description="Basic and acidic residues" evidence="1">
    <location>
        <begin position="65"/>
        <end position="74"/>
    </location>
</feature>
<protein>
    <submittedName>
        <fullName evidence="2">Uncharacterized protein</fullName>
    </submittedName>
</protein>
<evidence type="ECO:0000256" key="1">
    <source>
        <dbReference type="SAM" id="MobiDB-lite"/>
    </source>
</evidence>
<name>A0A372IS21_9BACT</name>
<feature type="region of interest" description="Disordered" evidence="1">
    <location>
        <begin position="1"/>
        <end position="37"/>
    </location>
</feature>
<feature type="compositionally biased region" description="Low complexity" evidence="1">
    <location>
        <begin position="53"/>
        <end position="64"/>
    </location>
</feature>
<organism evidence="2 3">
    <name type="scientific">Paracidobacterium acidisoli</name>
    <dbReference type="NCBI Taxonomy" id="2303751"/>
    <lineage>
        <taxon>Bacteria</taxon>
        <taxon>Pseudomonadati</taxon>
        <taxon>Acidobacteriota</taxon>
        <taxon>Terriglobia</taxon>
        <taxon>Terriglobales</taxon>
        <taxon>Acidobacteriaceae</taxon>
        <taxon>Paracidobacterium</taxon>
    </lineage>
</organism>
<evidence type="ECO:0000313" key="3">
    <source>
        <dbReference type="Proteomes" id="UP000264702"/>
    </source>
</evidence>
<proteinExistence type="predicted"/>
<dbReference type="Proteomes" id="UP000264702">
    <property type="component" value="Unassembled WGS sequence"/>
</dbReference>